<comment type="function">
    <text evidence="1 7">RNaseP catalyzes the removal of the 5'-leader sequence from pre-tRNA to produce the mature 5'-terminus. It can also cleave other RNA substrates such as 4.5S RNA. The protein component plays an auxiliary but essential role in vivo by binding to the 5'-leader sequence and broadening the substrate specificity of the ribozyme.</text>
</comment>
<dbReference type="STRING" id="318586.Pden_0873"/>
<dbReference type="NCBIfam" id="TIGR00188">
    <property type="entry name" value="rnpA"/>
    <property type="match status" value="1"/>
</dbReference>
<dbReference type="eggNOG" id="COG0594">
    <property type="taxonomic scope" value="Bacteria"/>
</dbReference>
<evidence type="ECO:0000256" key="1">
    <source>
        <dbReference type="ARBA" id="ARBA00002663"/>
    </source>
</evidence>
<dbReference type="Pfam" id="PF00825">
    <property type="entry name" value="Ribonuclease_P"/>
    <property type="match status" value="1"/>
</dbReference>
<dbReference type="InterPro" id="IPR020568">
    <property type="entry name" value="Ribosomal_Su5_D2-typ_SF"/>
</dbReference>
<dbReference type="HOGENOM" id="CLU_117179_6_3_5"/>
<reference evidence="10" key="1">
    <citation type="submission" date="2006-12" db="EMBL/GenBank/DDBJ databases">
        <title>Complete sequence of chromosome 1 of Paracoccus denitrificans PD1222.</title>
        <authorList>
            <person name="Copeland A."/>
            <person name="Lucas S."/>
            <person name="Lapidus A."/>
            <person name="Barry K."/>
            <person name="Detter J.C."/>
            <person name="Glavina del Rio T."/>
            <person name="Hammon N."/>
            <person name="Israni S."/>
            <person name="Dalin E."/>
            <person name="Tice H."/>
            <person name="Pitluck S."/>
            <person name="Munk A.C."/>
            <person name="Brettin T."/>
            <person name="Bruce D."/>
            <person name="Han C."/>
            <person name="Tapia R."/>
            <person name="Gilna P."/>
            <person name="Schmutz J."/>
            <person name="Larimer F."/>
            <person name="Land M."/>
            <person name="Hauser L."/>
            <person name="Kyrpides N."/>
            <person name="Lykidis A."/>
            <person name="Spiro S."/>
            <person name="Richardson D.J."/>
            <person name="Moir J.W.B."/>
            <person name="Ferguson S.J."/>
            <person name="van Spanning R.J.M."/>
            <person name="Richardson P."/>
        </authorList>
    </citation>
    <scope>NUCLEOTIDE SEQUENCE [LARGE SCALE GENOMIC DNA]</scope>
    <source>
        <strain evidence="10">Pd 1222</strain>
    </source>
</reference>
<dbReference type="GO" id="GO:0030677">
    <property type="term" value="C:ribonuclease P complex"/>
    <property type="evidence" value="ECO:0007669"/>
    <property type="project" value="TreeGrafter"/>
</dbReference>
<evidence type="ECO:0000256" key="5">
    <source>
        <dbReference type="ARBA" id="ARBA00022801"/>
    </source>
</evidence>
<name>A1B0E0_PARDP</name>
<keyword evidence="4 7" id="KW-0255">Endonuclease</keyword>
<organism evidence="9 10">
    <name type="scientific">Paracoccus denitrificans (strain Pd 1222)</name>
    <dbReference type="NCBI Taxonomy" id="318586"/>
    <lineage>
        <taxon>Bacteria</taxon>
        <taxon>Pseudomonadati</taxon>
        <taxon>Pseudomonadota</taxon>
        <taxon>Alphaproteobacteria</taxon>
        <taxon>Rhodobacterales</taxon>
        <taxon>Paracoccaceae</taxon>
        <taxon>Paracoccus</taxon>
    </lineage>
</organism>
<evidence type="ECO:0000256" key="7">
    <source>
        <dbReference type="HAMAP-Rule" id="MF_00227"/>
    </source>
</evidence>
<dbReference type="PANTHER" id="PTHR33992:SF1">
    <property type="entry name" value="RIBONUCLEASE P PROTEIN COMPONENT"/>
    <property type="match status" value="1"/>
</dbReference>
<keyword evidence="6 7" id="KW-0694">RNA-binding</keyword>
<evidence type="ECO:0000256" key="4">
    <source>
        <dbReference type="ARBA" id="ARBA00022759"/>
    </source>
</evidence>
<dbReference type="InterPro" id="IPR020539">
    <property type="entry name" value="RNase_P_CS"/>
</dbReference>
<dbReference type="GO" id="GO:0042781">
    <property type="term" value="F:3'-tRNA processing endoribonuclease activity"/>
    <property type="evidence" value="ECO:0007669"/>
    <property type="project" value="TreeGrafter"/>
</dbReference>
<keyword evidence="3 7" id="KW-0540">Nuclease</keyword>
<dbReference type="Proteomes" id="UP000000361">
    <property type="component" value="Chromosome 1"/>
</dbReference>
<dbReference type="PROSITE" id="PS00648">
    <property type="entry name" value="RIBONUCLEASE_P"/>
    <property type="match status" value="1"/>
</dbReference>
<dbReference type="AlphaFoldDB" id="A1B0E0"/>
<dbReference type="EC" id="3.1.26.5" evidence="7 8"/>
<evidence type="ECO:0000256" key="8">
    <source>
        <dbReference type="NCBIfam" id="TIGR00188"/>
    </source>
</evidence>
<gene>
    <name evidence="7" type="primary">rnpA</name>
    <name evidence="9" type="ordered locus">Pden_0873</name>
</gene>
<evidence type="ECO:0000256" key="3">
    <source>
        <dbReference type="ARBA" id="ARBA00022722"/>
    </source>
</evidence>
<keyword evidence="5 7" id="KW-0378">Hydrolase</keyword>
<comment type="subunit">
    <text evidence="7">Consists of a catalytic RNA component (M1 or rnpB) and a protein subunit.</text>
</comment>
<accession>A1B0E0</accession>
<protein>
    <recommendedName>
        <fullName evidence="7 8">Ribonuclease P protein component</fullName>
        <shortName evidence="7">RNase P protein</shortName>
        <shortName evidence="7">RNaseP protein</shortName>
        <ecNumber evidence="7 8">3.1.26.5</ecNumber>
    </recommendedName>
    <alternativeName>
        <fullName evidence="7">Protein C5</fullName>
    </alternativeName>
</protein>
<sequence length="149" mass="16100">MMDSATRTAAADRTVADAIPDRAASDVSGMRLETLRKRADFLRAASARRQGMPGFLLQARRRPEGEAGQAIRVGFTCSKKLGNAVTRNRAKRRLRALAREVMPGVARPGWDYVLVGRPGATVERGFAELRADLAAALARVHGSSREAGK</sequence>
<evidence type="ECO:0000313" key="10">
    <source>
        <dbReference type="Proteomes" id="UP000000361"/>
    </source>
</evidence>
<keyword evidence="10" id="KW-1185">Reference proteome</keyword>
<comment type="catalytic activity">
    <reaction evidence="7">
        <text>Endonucleolytic cleavage of RNA, removing 5'-extranucleotides from tRNA precursor.</text>
        <dbReference type="EC" id="3.1.26.5"/>
    </reaction>
</comment>
<dbReference type="GO" id="GO:0001682">
    <property type="term" value="P:tRNA 5'-leader removal"/>
    <property type="evidence" value="ECO:0007669"/>
    <property type="project" value="UniProtKB-UniRule"/>
</dbReference>
<dbReference type="EMBL" id="CP000489">
    <property type="protein sequence ID" value="ABL68984.1"/>
    <property type="molecule type" value="Genomic_DNA"/>
</dbReference>
<evidence type="ECO:0000256" key="2">
    <source>
        <dbReference type="ARBA" id="ARBA00022694"/>
    </source>
</evidence>
<dbReference type="SUPFAM" id="SSF54211">
    <property type="entry name" value="Ribosomal protein S5 domain 2-like"/>
    <property type="match status" value="1"/>
</dbReference>
<dbReference type="KEGG" id="pde:Pden_0873"/>
<evidence type="ECO:0000256" key="6">
    <source>
        <dbReference type="ARBA" id="ARBA00022884"/>
    </source>
</evidence>
<evidence type="ECO:0000313" key="9">
    <source>
        <dbReference type="EMBL" id="ABL68984.1"/>
    </source>
</evidence>
<keyword evidence="2 7" id="KW-0819">tRNA processing</keyword>
<dbReference type="GO" id="GO:0004526">
    <property type="term" value="F:ribonuclease P activity"/>
    <property type="evidence" value="ECO:0007669"/>
    <property type="project" value="UniProtKB-UniRule"/>
</dbReference>
<comment type="similarity">
    <text evidence="7">Belongs to the RnpA family.</text>
</comment>
<dbReference type="InterPro" id="IPR014721">
    <property type="entry name" value="Ribsml_uS5_D2-typ_fold_subgr"/>
</dbReference>
<dbReference type="PANTHER" id="PTHR33992">
    <property type="entry name" value="RIBONUCLEASE P PROTEIN COMPONENT"/>
    <property type="match status" value="1"/>
</dbReference>
<dbReference type="GO" id="GO:0000049">
    <property type="term" value="F:tRNA binding"/>
    <property type="evidence" value="ECO:0007669"/>
    <property type="project" value="UniProtKB-UniRule"/>
</dbReference>
<dbReference type="InterPro" id="IPR000100">
    <property type="entry name" value="RNase_P"/>
</dbReference>
<proteinExistence type="inferred from homology"/>
<dbReference type="Gene3D" id="3.30.230.10">
    <property type="match status" value="1"/>
</dbReference>
<dbReference type="HAMAP" id="MF_00227">
    <property type="entry name" value="RNase_P"/>
    <property type="match status" value="1"/>
</dbReference>
<dbReference type="EnsemblBacteria" id="ABL68984">
    <property type="protein sequence ID" value="ABL68984"/>
    <property type="gene ID" value="Pden_0873"/>
</dbReference>